<accession>A0A9V1EZR8</accession>
<dbReference type="GeneID" id="109259307"/>
<feature type="region of interest" description="Disordered" evidence="1">
    <location>
        <begin position="114"/>
        <end position="172"/>
    </location>
</feature>
<feature type="compositionally biased region" description="Polar residues" evidence="1">
    <location>
        <begin position="205"/>
        <end position="223"/>
    </location>
</feature>
<dbReference type="KEGG" id="ppad:109259307"/>
<feature type="compositionally biased region" description="Basic and acidic residues" evidence="1">
    <location>
        <begin position="149"/>
        <end position="162"/>
    </location>
</feature>
<evidence type="ECO:0000313" key="2">
    <source>
        <dbReference type="Proteomes" id="UP001165780"/>
    </source>
</evidence>
<name>A0A9V1EZR8_PANPR</name>
<sequence length="256" mass="27613">MLSQLSHPGALKNHGHGGAPQQPLGLLWTSVHAVASGTLTKATSILEGVPSSRKPSRKDCNCRGLGNQHPKAEESRVRECQQPGFGAIKAHTAQPSQASEKAGSPILSPDQVFTRQRRRRVSVQRPVHGCDSPKPETTQMSHKQPRLTCWKDRGEPSTERSGQDTAEGTGLRHTDAASVFVEARGWPPSCICSGTTVWPDRDPLTPSSSRDTGGATCDSQPQTAYGGRPHAHPSESEEENRNSQFLHNAEASTLPR</sequence>
<evidence type="ECO:0000256" key="1">
    <source>
        <dbReference type="SAM" id="MobiDB-lite"/>
    </source>
</evidence>
<feature type="compositionally biased region" description="Basic and acidic residues" evidence="1">
    <location>
        <begin position="232"/>
        <end position="241"/>
    </location>
</feature>
<reference evidence="3" key="1">
    <citation type="submission" date="2025-08" db="UniProtKB">
        <authorList>
            <consortium name="RefSeq"/>
        </authorList>
    </citation>
    <scope>IDENTIFICATION</scope>
    <source>
        <tissue evidence="3">Whole blood</tissue>
    </source>
</reference>
<dbReference type="Proteomes" id="UP001165780">
    <property type="component" value="Unplaced"/>
</dbReference>
<evidence type="ECO:0000313" key="3">
    <source>
        <dbReference type="RefSeq" id="XP_019292391.2"/>
    </source>
</evidence>
<proteinExistence type="predicted"/>
<gene>
    <name evidence="3" type="primary">LOC109259307</name>
</gene>
<dbReference type="RefSeq" id="XP_019292391.2">
    <property type="nucleotide sequence ID" value="XM_019436846.2"/>
</dbReference>
<organism evidence="2 3">
    <name type="scientific">Panthera pardus</name>
    <name type="common">Leopard</name>
    <name type="synonym">Felis pardus</name>
    <dbReference type="NCBI Taxonomy" id="9691"/>
    <lineage>
        <taxon>Eukaryota</taxon>
        <taxon>Metazoa</taxon>
        <taxon>Chordata</taxon>
        <taxon>Craniata</taxon>
        <taxon>Vertebrata</taxon>
        <taxon>Euteleostomi</taxon>
        <taxon>Mammalia</taxon>
        <taxon>Eutheria</taxon>
        <taxon>Laurasiatheria</taxon>
        <taxon>Carnivora</taxon>
        <taxon>Feliformia</taxon>
        <taxon>Felidae</taxon>
        <taxon>Pantherinae</taxon>
        <taxon>Panthera</taxon>
    </lineage>
</organism>
<keyword evidence="2" id="KW-1185">Reference proteome</keyword>
<feature type="region of interest" description="Disordered" evidence="1">
    <location>
        <begin position="194"/>
        <end position="256"/>
    </location>
</feature>
<protein>
    <submittedName>
        <fullName evidence="3">Uncharacterized protein LOC109259307</fullName>
    </submittedName>
</protein>
<dbReference type="AlphaFoldDB" id="A0A9V1EZR8"/>